<name>A0A846QNU8_9BACT</name>
<dbReference type="SFLD" id="SFLDS00029">
    <property type="entry name" value="Radical_SAM"/>
    <property type="match status" value="1"/>
</dbReference>
<dbReference type="InterPro" id="IPR006158">
    <property type="entry name" value="Cobalamin-bd"/>
</dbReference>
<gene>
    <name evidence="10" type="ORF">GGQ74_002363</name>
</gene>
<reference evidence="10 11" key="1">
    <citation type="submission" date="2020-03" db="EMBL/GenBank/DDBJ databases">
        <title>Genomic Encyclopedia of Type Strains, Phase IV (KMG-IV): sequencing the most valuable type-strain genomes for metagenomic binning, comparative biology and taxonomic classification.</title>
        <authorList>
            <person name="Goeker M."/>
        </authorList>
    </citation>
    <scope>NUCLEOTIDE SEQUENCE [LARGE SCALE GENOMIC DNA]</scope>
    <source>
        <strain evidence="10 11">DSM 24233</strain>
    </source>
</reference>
<dbReference type="SUPFAM" id="SSF102114">
    <property type="entry name" value="Radical SAM enzymes"/>
    <property type="match status" value="1"/>
</dbReference>
<keyword evidence="3" id="KW-0808">Transferase</keyword>
<dbReference type="CDD" id="cd01335">
    <property type="entry name" value="Radical_SAM"/>
    <property type="match status" value="1"/>
</dbReference>
<evidence type="ECO:0000256" key="4">
    <source>
        <dbReference type="ARBA" id="ARBA00022691"/>
    </source>
</evidence>
<evidence type="ECO:0000259" key="8">
    <source>
        <dbReference type="PROSITE" id="PS51332"/>
    </source>
</evidence>
<dbReference type="InterPro" id="IPR006638">
    <property type="entry name" value="Elp3/MiaA/NifB-like_rSAM"/>
</dbReference>
<dbReference type="GO" id="GO:0046872">
    <property type="term" value="F:metal ion binding"/>
    <property type="evidence" value="ECO:0007669"/>
    <property type="project" value="UniProtKB-KW"/>
</dbReference>
<dbReference type="Gene3D" id="3.40.50.280">
    <property type="entry name" value="Cobalamin-binding domain"/>
    <property type="match status" value="1"/>
</dbReference>
<accession>A0A846QNU8</accession>
<dbReference type="SMART" id="SM00729">
    <property type="entry name" value="Elp3"/>
    <property type="match status" value="1"/>
</dbReference>
<feature type="domain" description="Radical SAM core" evidence="9">
    <location>
        <begin position="176"/>
        <end position="409"/>
    </location>
</feature>
<dbReference type="InterPro" id="IPR023404">
    <property type="entry name" value="rSAM_horseshoe"/>
</dbReference>
<dbReference type="Proteomes" id="UP000580856">
    <property type="component" value="Unassembled WGS sequence"/>
</dbReference>
<dbReference type="InterPro" id="IPR051198">
    <property type="entry name" value="BchE-like"/>
</dbReference>
<dbReference type="InterPro" id="IPR007197">
    <property type="entry name" value="rSAM"/>
</dbReference>
<dbReference type="GO" id="GO:0003824">
    <property type="term" value="F:catalytic activity"/>
    <property type="evidence" value="ECO:0007669"/>
    <property type="project" value="InterPro"/>
</dbReference>
<dbReference type="PROSITE" id="PS51332">
    <property type="entry name" value="B12_BINDING"/>
    <property type="match status" value="1"/>
</dbReference>
<dbReference type="RefSeq" id="WP_167941736.1">
    <property type="nucleotide sequence ID" value="NZ_JAATJA010000002.1"/>
</dbReference>
<dbReference type="SFLD" id="SFLDG01082">
    <property type="entry name" value="B12-binding_domain_containing"/>
    <property type="match status" value="1"/>
</dbReference>
<keyword evidence="5" id="KW-0479">Metal-binding</keyword>
<dbReference type="EMBL" id="JAATJA010000002">
    <property type="protein sequence ID" value="NJB68690.1"/>
    <property type="molecule type" value="Genomic_DNA"/>
</dbReference>
<comment type="cofactor">
    <cofactor evidence="1">
        <name>[4Fe-4S] cluster</name>
        <dbReference type="ChEBI" id="CHEBI:49883"/>
    </cofactor>
</comment>
<dbReference type="Pfam" id="PF04055">
    <property type="entry name" value="Radical_SAM"/>
    <property type="match status" value="1"/>
</dbReference>
<dbReference type="SFLD" id="SFLDG01123">
    <property type="entry name" value="methyltransferase_(Class_B)"/>
    <property type="match status" value="1"/>
</dbReference>
<comment type="caution">
    <text evidence="10">The sequence shown here is derived from an EMBL/GenBank/DDBJ whole genome shotgun (WGS) entry which is preliminary data.</text>
</comment>
<organism evidence="10 11">
    <name type="scientific">Desulfobaculum xiamenense</name>
    <dbReference type="NCBI Taxonomy" id="995050"/>
    <lineage>
        <taxon>Bacteria</taxon>
        <taxon>Pseudomonadati</taxon>
        <taxon>Thermodesulfobacteriota</taxon>
        <taxon>Desulfovibrionia</taxon>
        <taxon>Desulfovibrionales</taxon>
        <taxon>Desulfovibrionaceae</taxon>
        <taxon>Desulfobaculum</taxon>
    </lineage>
</organism>
<dbReference type="InterPro" id="IPR034466">
    <property type="entry name" value="Methyltransferase_Class_B"/>
</dbReference>
<evidence type="ECO:0000256" key="6">
    <source>
        <dbReference type="ARBA" id="ARBA00023004"/>
    </source>
</evidence>
<dbReference type="PANTHER" id="PTHR43409:SF7">
    <property type="entry name" value="BLL1977 PROTEIN"/>
    <property type="match status" value="1"/>
</dbReference>
<dbReference type="GO" id="GO:0051539">
    <property type="term" value="F:4 iron, 4 sulfur cluster binding"/>
    <property type="evidence" value="ECO:0007669"/>
    <property type="project" value="UniProtKB-KW"/>
</dbReference>
<dbReference type="InterPro" id="IPR058240">
    <property type="entry name" value="rSAM_sf"/>
</dbReference>
<feature type="domain" description="B12-binding" evidence="8">
    <location>
        <begin position="1"/>
        <end position="132"/>
    </location>
</feature>
<keyword evidence="11" id="KW-1185">Reference proteome</keyword>
<dbReference type="SUPFAM" id="SSF52242">
    <property type="entry name" value="Cobalamin (vitamin B12)-binding domain"/>
    <property type="match status" value="1"/>
</dbReference>
<proteinExistence type="predicted"/>
<keyword evidence="6" id="KW-0408">Iron</keyword>
<dbReference type="Gene3D" id="3.80.30.20">
    <property type="entry name" value="tm_1862 like domain"/>
    <property type="match status" value="1"/>
</dbReference>
<evidence type="ECO:0000313" key="11">
    <source>
        <dbReference type="Proteomes" id="UP000580856"/>
    </source>
</evidence>
<evidence type="ECO:0000259" key="9">
    <source>
        <dbReference type="PROSITE" id="PS51918"/>
    </source>
</evidence>
<protein>
    <submittedName>
        <fullName evidence="10">Radical SAM superfamily enzyme YgiQ (UPF0313 family)</fullName>
    </submittedName>
</protein>
<sequence length="485" mass="56274">MAKVLLVYPSLRLLGYRFPYSLIPIANYLKAHGHEAVIFDAQVEDMRDFSPEGYDMVGFSILSGPQIRSALDMAAIVRERAPDTPIVFGGVHATLLPEQTAEHPLVDIVTRQEGEETTCELVETLVSGGDLSAVRGLTYRRDGEVVSTPDRPFLNLDDTPFLNYDFLKTERYVEFQRKPSIIYLETSRGCPHKCGFCYDPVFHKRKWRSKSPERVVDELEFVARKYGVQQVWFTDDEFAVSKKRVAAIAELMIRRNVKVKWPIFSRANYVVDYDREFLDLIRRSGCDWINFGVESGSPRILDLINKQITIDQVIRSVEILRDNDINAGLSFMIGFPGETLDEMRQTFELIDRCSSMYDKVWIGQISAFTPLPGTALMSECVRHGFRPPQSLEEWGEYYYNDPKNLAHFEKSLFRLIRTITLLTKFDFAYRGYRGAGILERRKVLKLIHYVLCRIAQWRWQRKQFSFPVEWVALDYALSWLKFGER</sequence>
<evidence type="ECO:0000256" key="7">
    <source>
        <dbReference type="ARBA" id="ARBA00023014"/>
    </source>
</evidence>
<evidence type="ECO:0000256" key="2">
    <source>
        <dbReference type="ARBA" id="ARBA00022603"/>
    </source>
</evidence>
<dbReference type="InterPro" id="IPR036724">
    <property type="entry name" value="Cobalamin-bd_sf"/>
</dbReference>
<evidence type="ECO:0000313" key="10">
    <source>
        <dbReference type="EMBL" id="NJB68690.1"/>
    </source>
</evidence>
<evidence type="ECO:0000256" key="1">
    <source>
        <dbReference type="ARBA" id="ARBA00001966"/>
    </source>
</evidence>
<evidence type="ECO:0000256" key="3">
    <source>
        <dbReference type="ARBA" id="ARBA00022679"/>
    </source>
</evidence>
<keyword evidence="2" id="KW-0489">Methyltransferase</keyword>
<dbReference type="PROSITE" id="PS51918">
    <property type="entry name" value="RADICAL_SAM"/>
    <property type="match status" value="1"/>
</dbReference>
<dbReference type="AlphaFoldDB" id="A0A846QNU8"/>
<evidence type="ECO:0000256" key="5">
    <source>
        <dbReference type="ARBA" id="ARBA00022723"/>
    </source>
</evidence>
<dbReference type="GO" id="GO:0031419">
    <property type="term" value="F:cobalamin binding"/>
    <property type="evidence" value="ECO:0007669"/>
    <property type="project" value="InterPro"/>
</dbReference>
<dbReference type="Pfam" id="PF02310">
    <property type="entry name" value="B12-binding"/>
    <property type="match status" value="1"/>
</dbReference>
<keyword evidence="4" id="KW-0949">S-adenosyl-L-methionine</keyword>
<dbReference type="PANTHER" id="PTHR43409">
    <property type="entry name" value="ANAEROBIC MAGNESIUM-PROTOPORPHYRIN IX MONOMETHYL ESTER CYCLASE-RELATED"/>
    <property type="match status" value="1"/>
</dbReference>
<keyword evidence="7" id="KW-0411">Iron-sulfur</keyword>
<dbReference type="CDD" id="cd02068">
    <property type="entry name" value="radical_SAM_B12_BD"/>
    <property type="match status" value="1"/>
</dbReference>